<dbReference type="EMBL" id="MHMA01000020">
    <property type="protein sequence ID" value="OGZ20251.1"/>
    <property type="molecule type" value="Genomic_DNA"/>
</dbReference>
<proteinExistence type="predicted"/>
<name>A0A1G2E4R2_9BACT</name>
<dbReference type="Proteomes" id="UP000178721">
    <property type="component" value="Unassembled WGS sequence"/>
</dbReference>
<organism evidence="1 2">
    <name type="scientific">Candidatus Nealsonbacteria bacterium RIFCSPHIGHO2_01_FULL_43_31</name>
    <dbReference type="NCBI Taxonomy" id="1801665"/>
    <lineage>
        <taxon>Bacteria</taxon>
        <taxon>Candidatus Nealsoniibacteriota</taxon>
    </lineage>
</organism>
<evidence type="ECO:0000313" key="1">
    <source>
        <dbReference type="EMBL" id="OGZ20251.1"/>
    </source>
</evidence>
<protein>
    <submittedName>
        <fullName evidence="1">Uncharacterized protein</fullName>
    </submittedName>
</protein>
<accession>A0A1G2E4R2</accession>
<dbReference type="AlphaFoldDB" id="A0A1G2E4R2"/>
<gene>
    <name evidence="1" type="ORF">A2654_00970</name>
</gene>
<sequence length="76" mass="8342">MELSRIKKGAILITEEVISGMRRLVYGPVVVIDNERGEVGIKVGEDIRSFPSGQLSTIYDFVNNCRAGKSSPSPEM</sequence>
<comment type="caution">
    <text evidence="1">The sequence shown here is derived from an EMBL/GenBank/DDBJ whole genome shotgun (WGS) entry which is preliminary data.</text>
</comment>
<evidence type="ECO:0000313" key="2">
    <source>
        <dbReference type="Proteomes" id="UP000178721"/>
    </source>
</evidence>
<reference evidence="1 2" key="1">
    <citation type="journal article" date="2016" name="Nat. Commun.">
        <title>Thousands of microbial genomes shed light on interconnected biogeochemical processes in an aquifer system.</title>
        <authorList>
            <person name="Anantharaman K."/>
            <person name="Brown C.T."/>
            <person name="Hug L.A."/>
            <person name="Sharon I."/>
            <person name="Castelle C.J."/>
            <person name="Probst A.J."/>
            <person name="Thomas B.C."/>
            <person name="Singh A."/>
            <person name="Wilkins M.J."/>
            <person name="Karaoz U."/>
            <person name="Brodie E.L."/>
            <person name="Williams K.H."/>
            <person name="Hubbard S.S."/>
            <person name="Banfield J.F."/>
        </authorList>
    </citation>
    <scope>NUCLEOTIDE SEQUENCE [LARGE SCALE GENOMIC DNA]</scope>
</reference>